<protein>
    <submittedName>
        <fullName evidence="2">Uncharacterized protein</fullName>
    </submittedName>
</protein>
<sequence length="79" mass="9187">MEWSDYSESPLLYLPLFCLRLLPAQHWICLKTIQPRWRSFNQSFYALALMTLFGKKGMQGTSLSFPLVLESSQSPLLPY</sequence>
<geneLocation type="mitochondrion" evidence="1"/>
<dbReference type="AlphaFoldDB" id="A0A9K3NC19"/>
<organism evidence="2 3">
    <name type="scientific">Helianthus annuus</name>
    <name type="common">Common sunflower</name>
    <dbReference type="NCBI Taxonomy" id="4232"/>
    <lineage>
        <taxon>Eukaryota</taxon>
        <taxon>Viridiplantae</taxon>
        <taxon>Streptophyta</taxon>
        <taxon>Embryophyta</taxon>
        <taxon>Tracheophyta</taxon>
        <taxon>Spermatophyta</taxon>
        <taxon>Magnoliopsida</taxon>
        <taxon>eudicotyledons</taxon>
        <taxon>Gunneridae</taxon>
        <taxon>Pentapetalae</taxon>
        <taxon>asterids</taxon>
        <taxon>campanulids</taxon>
        <taxon>Asterales</taxon>
        <taxon>Asteraceae</taxon>
        <taxon>Asteroideae</taxon>
        <taxon>Heliantheae alliance</taxon>
        <taxon>Heliantheae</taxon>
        <taxon>Helianthus</taxon>
    </lineage>
</organism>
<reference evidence="2" key="1">
    <citation type="journal article" date="2017" name="Nature">
        <title>The sunflower genome provides insights into oil metabolism, flowering and Asterid evolution.</title>
        <authorList>
            <person name="Badouin H."/>
            <person name="Gouzy J."/>
            <person name="Grassa C.J."/>
            <person name="Murat F."/>
            <person name="Staton S.E."/>
            <person name="Cottret L."/>
            <person name="Lelandais-Briere C."/>
            <person name="Owens G.L."/>
            <person name="Carrere S."/>
            <person name="Mayjonade B."/>
            <person name="Legrand L."/>
            <person name="Gill N."/>
            <person name="Kane N.C."/>
            <person name="Bowers J.E."/>
            <person name="Hubner S."/>
            <person name="Bellec A."/>
            <person name="Berard A."/>
            <person name="Berges H."/>
            <person name="Blanchet N."/>
            <person name="Boniface M.C."/>
            <person name="Brunel D."/>
            <person name="Catrice O."/>
            <person name="Chaidir N."/>
            <person name="Claudel C."/>
            <person name="Donnadieu C."/>
            <person name="Faraut T."/>
            <person name="Fievet G."/>
            <person name="Helmstetter N."/>
            <person name="King M."/>
            <person name="Knapp S.J."/>
            <person name="Lai Z."/>
            <person name="Le Paslier M.C."/>
            <person name="Lippi Y."/>
            <person name="Lorenzon L."/>
            <person name="Mandel J.R."/>
            <person name="Marage G."/>
            <person name="Marchand G."/>
            <person name="Marquand E."/>
            <person name="Bret-Mestries E."/>
            <person name="Morien E."/>
            <person name="Nambeesan S."/>
            <person name="Nguyen T."/>
            <person name="Pegot-Espagnet P."/>
            <person name="Pouilly N."/>
            <person name="Raftis F."/>
            <person name="Sallet E."/>
            <person name="Schiex T."/>
            <person name="Thomas J."/>
            <person name="Vandecasteele C."/>
            <person name="Vares D."/>
            <person name="Vear F."/>
            <person name="Vautrin S."/>
            <person name="Crespi M."/>
            <person name="Mangin B."/>
            <person name="Burke J.M."/>
            <person name="Salse J."/>
            <person name="Munos S."/>
            <person name="Vincourt P."/>
            <person name="Rieseberg L.H."/>
            <person name="Langlade N.B."/>
        </authorList>
    </citation>
    <scope>NUCLEOTIDE SEQUENCE</scope>
    <source>
        <tissue evidence="2">Leaves</tissue>
    </source>
</reference>
<name>A0A9K3NC19_HELAN</name>
<dbReference type="Proteomes" id="UP000215914">
    <property type="component" value="Unassembled WGS sequence"/>
</dbReference>
<evidence type="ECO:0000313" key="3">
    <source>
        <dbReference type="Proteomes" id="UP000215914"/>
    </source>
</evidence>
<evidence type="ECO:0000313" key="1">
    <source>
        <dbReference type="EMBL" id="KAF5753143.1"/>
    </source>
</evidence>
<evidence type="ECO:0000313" key="2">
    <source>
        <dbReference type="EMBL" id="KAF5793973.1"/>
    </source>
</evidence>
<gene>
    <name evidence="2" type="ORF">HanXRQr2_Chr08g0322901</name>
    <name evidence="1" type="ORF">HanXRQr2_MTg0834861</name>
</gene>
<keyword evidence="1" id="KW-0496">Mitochondrion</keyword>
<proteinExistence type="predicted"/>
<dbReference type="EMBL" id="MNCJ02000334">
    <property type="protein sequence ID" value="KAF5753143.1"/>
    <property type="molecule type" value="Genomic_DNA"/>
</dbReference>
<accession>A0A9K3NC19</accession>
<keyword evidence="3" id="KW-1185">Reference proteome</keyword>
<comment type="caution">
    <text evidence="2">The sequence shown here is derived from an EMBL/GenBank/DDBJ whole genome shotgun (WGS) entry which is preliminary data.</text>
</comment>
<dbReference type="EMBL" id="MNCJ02000323">
    <property type="protein sequence ID" value="KAF5793973.1"/>
    <property type="molecule type" value="Genomic_DNA"/>
</dbReference>
<dbReference type="Gramene" id="mRNA:HanXRQr2_Chr08g0322901">
    <property type="protein sequence ID" value="CDS:HanXRQr2_Chr08g0322901.1"/>
    <property type="gene ID" value="HanXRQr2_Chr08g0322901"/>
</dbReference>
<reference evidence="2" key="2">
    <citation type="submission" date="2020-06" db="EMBL/GenBank/DDBJ databases">
        <title>Helianthus annuus Genome sequencing and assembly Release 2.</title>
        <authorList>
            <person name="Gouzy J."/>
            <person name="Langlade N."/>
            <person name="Munos S."/>
        </authorList>
    </citation>
    <scope>NUCLEOTIDE SEQUENCE</scope>
    <source>
        <tissue evidence="2">Leaves</tissue>
    </source>
</reference>